<evidence type="ECO:0000256" key="10">
    <source>
        <dbReference type="ARBA" id="ARBA00023201"/>
    </source>
</evidence>
<sequence length="452" mass="52249">MTVEEKIDDPKWKIREQCAKCVRGPNLIKTVVVVVCIGVVLQQITSCIHKLIDIPITTYTHFDFNKTLTYPSVTFCREPPYKFDKLQKSYCFQEYGLYAHPRYTSTWRNFDFENIDLDEMWDNITFNEKDMFVQYGLNGYRDNVELTPTIGFSQGRCYTMNPKILSTQATKALGYSVTLQHTAQDITTTTSIQPPGYHVYIHYVREPFTEVTVYNGGMVDSLYVNVGETLSVKLKVDQYKMISSADDPCFTMTNYSANECTTKFVWDQVIKDVGCSGPWMKSFVPRCNNFTQMTRLISGYLNTFESHNCSSCPRICNSFLYNGFVTDRQKFYFWDSASKTWSVNDGDPELQTNLYIYFNSMMVSVYEERYNYDWNLFVSDLGGSIGFLLGLSVIGLMQIFGKAWRNFIQPFISCKKKGSLDSISSNTTADVKTIRQEYIEKWNEKNLAIQQI</sequence>
<keyword evidence="6" id="KW-1133">Transmembrane helix</keyword>
<keyword evidence="10 12" id="KW-0739">Sodium transport</keyword>
<dbReference type="GO" id="GO:0005886">
    <property type="term" value="C:plasma membrane"/>
    <property type="evidence" value="ECO:0007669"/>
    <property type="project" value="TreeGrafter"/>
</dbReference>
<comment type="subcellular location">
    <subcellularLocation>
        <location evidence="1">Membrane</location>
        <topology evidence="1">Multi-pass membrane protein</topology>
    </subcellularLocation>
</comment>
<accession>A0A2W1BPU7</accession>
<keyword evidence="3 12" id="KW-0813">Transport</keyword>
<dbReference type="Pfam" id="PF00858">
    <property type="entry name" value="ASC"/>
    <property type="match status" value="1"/>
</dbReference>
<protein>
    <submittedName>
        <fullName evidence="13">Uncharacterized protein</fullName>
    </submittedName>
</protein>
<keyword evidence="14" id="KW-1185">Reference proteome</keyword>
<dbReference type="EMBL" id="KZ150021">
    <property type="protein sequence ID" value="PZC74896.1"/>
    <property type="molecule type" value="Genomic_DNA"/>
</dbReference>
<reference evidence="13 14" key="1">
    <citation type="journal article" date="2017" name="BMC Biol.">
        <title>Genomic innovations, transcriptional plasticity and gene loss underlying the evolution and divergence of two highly polyphagous and invasive Helicoverpa pest species.</title>
        <authorList>
            <person name="Pearce S.L."/>
            <person name="Clarke D.F."/>
            <person name="East P.D."/>
            <person name="Elfekih S."/>
            <person name="Gordon K.H."/>
            <person name="Jermiin L.S."/>
            <person name="McGaughran A."/>
            <person name="Oakeshott J.G."/>
            <person name="Papanikolaou A."/>
            <person name="Perera O.P."/>
            <person name="Rane R.V."/>
            <person name="Richards S."/>
            <person name="Tay W.T."/>
            <person name="Walsh T.K."/>
            <person name="Anderson A."/>
            <person name="Anderson C.J."/>
            <person name="Asgari S."/>
            <person name="Board P.G."/>
            <person name="Bretschneider A."/>
            <person name="Campbell P.M."/>
            <person name="Chertemps T."/>
            <person name="Christeller J.T."/>
            <person name="Coppin C.W."/>
            <person name="Downes S.J."/>
            <person name="Duan G."/>
            <person name="Farnsworth C.A."/>
            <person name="Good R.T."/>
            <person name="Han L.B."/>
            <person name="Han Y.C."/>
            <person name="Hatje K."/>
            <person name="Horne I."/>
            <person name="Huang Y.P."/>
            <person name="Hughes D.S."/>
            <person name="Jacquin-Joly E."/>
            <person name="James W."/>
            <person name="Jhangiani S."/>
            <person name="Kollmar M."/>
            <person name="Kuwar S.S."/>
            <person name="Li S."/>
            <person name="Liu N.Y."/>
            <person name="Maibeche M.T."/>
            <person name="Miller J.R."/>
            <person name="Montagne N."/>
            <person name="Perry T."/>
            <person name="Qu J."/>
            <person name="Song S.V."/>
            <person name="Sutton G.G."/>
            <person name="Vogel H."/>
            <person name="Walenz B.P."/>
            <person name="Xu W."/>
            <person name="Zhang H.J."/>
            <person name="Zou Z."/>
            <person name="Batterham P."/>
            <person name="Edwards O.R."/>
            <person name="Feyereisen R."/>
            <person name="Gibbs R.A."/>
            <person name="Heckel D.G."/>
            <person name="McGrath A."/>
            <person name="Robin C."/>
            <person name="Scherer S.E."/>
            <person name="Worley K.C."/>
            <person name="Wu Y.D."/>
        </authorList>
    </citation>
    <scope>NUCLEOTIDE SEQUENCE [LARGE SCALE GENOMIC DNA]</scope>
    <source>
        <strain evidence="13">Harm_GR_Male_#8</strain>
        <tissue evidence="13">Whole organism</tissue>
    </source>
</reference>
<evidence type="ECO:0000256" key="12">
    <source>
        <dbReference type="RuleBase" id="RU000679"/>
    </source>
</evidence>
<organism evidence="13 14">
    <name type="scientific">Helicoverpa armigera</name>
    <name type="common">Cotton bollworm</name>
    <name type="synonym">Heliothis armigera</name>
    <dbReference type="NCBI Taxonomy" id="29058"/>
    <lineage>
        <taxon>Eukaryota</taxon>
        <taxon>Metazoa</taxon>
        <taxon>Ecdysozoa</taxon>
        <taxon>Arthropoda</taxon>
        <taxon>Hexapoda</taxon>
        <taxon>Insecta</taxon>
        <taxon>Pterygota</taxon>
        <taxon>Neoptera</taxon>
        <taxon>Endopterygota</taxon>
        <taxon>Lepidoptera</taxon>
        <taxon>Glossata</taxon>
        <taxon>Ditrysia</taxon>
        <taxon>Noctuoidea</taxon>
        <taxon>Noctuidae</taxon>
        <taxon>Heliothinae</taxon>
        <taxon>Helicoverpa</taxon>
    </lineage>
</organism>
<dbReference type="PANTHER" id="PTHR11690">
    <property type="entry name" value="AMILORIDE-SENSITIVE SODIUM CHANNEL-RELATED"/>
    <property type="match status" value="1"/>
</dbReference>
<evidence type="ECO:0000313" key="14">
    <source>
        <dbReference type="Proteomes" id="UP000249218"/>
    </source>
</evidence>
<evidence type="ECO:0000256" key="2">
    <source>
        <dbReference type="ARBA" id="ARBA00007193"/>
    </source>
</evidence>
<dbReference type="PANTHER" id="PTHR11690:SF248">
    <property type="entry name" value="PICKPOCKET 17, ISOFORM A"/>
    <property type="match status" value="1"/>
</dbReference>
<dbReference type="InterPro" id="IPR001873">
    <property type="entry name" value="ENaC"/>
</dbReference>
<dbReference type="Proteomes" id="UP000249218">
    <property type="component" value="Unassembled WGS sequence"/>
</dbReference>
<dbReference type="Gene3D" id="1.10.287.770">
    <property type="entry name" value="YojJ-like"/>
    <property type="match status" value="1"/>
</dbReference>
<keyword evidence="11 12" id="KW-0407">Ion channel</keyword>
<dbReference type="OrthoDB" id="7939651at2759"/>
<proteinExistence type="inferred from homology"/>
<evidence type="ECO:0000256" key="11">
    <source>
        <dbReference type="ARBA" id="ARBA00023303"/>
    </source>
</evidence>
<dbReference type="AlphaFoldDB" id="A0A2W1BPU7"/>
<name>A0A2W1BPU7_HELAM</name>
<evidence type="ECO:0000256" key="3">
    <source>
        <dbReference type="ARBA" id="ARBA00022448"/>
    </source>
</evidence>
<keyword evidence="9" id="KW-0472">Membrane</keyword>
<evidence type="ECO:0000256" key="9">
    <source>
        <dbReference type="ARBA" id="ARBA00023136"/>
    </source>
</evidence>
<keyword evidence="5 12" id="KW-0812">Transmembrane</keyword>
<evidence type="ECO:0000256" key="1">
    <source>
        <dbReference type="ARBA" id="ARBA00004141"/>
    </source>
</evidence>
<keyword evidence="7" id="KW-0915">Sodium</keyword>
<evidence type="ECO:0000256" key="8">
    <source>
        <dbReference type="ARBA" id="ARBA00023065"/>
    </source>
</evidence>
<comment type="similarity">
    <text evidence="2 12">Belongs to the amiloride-sensitive sodium channel (TC 1.A.6) family.</text>
</comment>
<evidence type="ECO:0000256" key="7">
    <source>
        <dbReference type="ARBA" id="ARBA00023053"/>
    </source>
</evidence>
<evidence type="ECO:0000256" key="4">
    <source>
        <dbReference type="ARBA" id="ARBA00022461"/>
    </source>
</evidence>
<evidence type="ECO:0000256" key="6">
    <source>
        <dbReference type="ARBA" id="ARBA00022989"/>
    </source>
</evidence>
<dbReference type="GO" id="GO:0015280">
    <property type="term" value="F:ligand-gated sodium channel activity"/>
    <property type="evidence" value="ECO:0007669"/>
    <property type="project" value="TreeGrafter"/>
</dbReference>
<keyword evidence="4 12" id="KW-0894">Sodium channel</keyword>
<keyword evidence="8 12" id="KW-0406">Ion transport</keyword>
<evidence type="ECO:0000313" key="13">
    <source>
        <dbReference type="EMBL" id="PZC74896.1"/>
    </source>
</evidence>
<gene>
    <name evidence="13" type="primary">HaOG207059</name>
    <name evidence="13" type="ORF">B5X24_HaOG207059</name>
</gene>
<evidence type="ECO:0000256" key="5">
    <source>
        <dbReference type="ARBA" id="ARBA00022692"/>
    </source>
</evidence>
<dbReference type="PRINTS" id="PR01078">
    <property type="entry name" value="AMINACHANNEL"/>
</dbReference>